<feature type="domain" description="Nucleoside transporter/FeoB GTPase Gate" evidence="2">
    <location>
        <begin position="21"/>
        <end position="108"/>
    </location>
</feature>
<proteinExistence type="predicted"/>
<evidence type="ECO:0000313" key="3">
    <source>
        <dbReference type="EMBL" id="RKO68175.1"/>
    </source>
</evidence>
<keyword evidence="1" id="KW-0472">Membrane</keyword>
<sequence length="159" mass="17179">MDWLAFAREAGRGVFENIAIMAAIIFPLMLLMEMARDAQLLDRFSRKVSPVLKVFGMSGEASLPLLVGGVFGLAYGAGVIIESARSGRIAWRDLFLVNVFLSLCHSVIEDTALFIALGADPVVILGGRLVLAVVITYLVSRSGWLANMERGKLKVPVDG</sequence>
<keyword evidence="4" id="KW-1185">Reference proteome</keyword>
<dbReference type="RefSeq" id="WP_121452554.1">
    <property type="nucleotide sequence ID" value="NZ_RBWE01000001.1"/>
</dbReference>
<keyword evidence="1" id="KW-1133">Transmembrane helix</keyword>
<comment type="caution">
    <text evidence="3">The sequence shown here is derived from an EMBL/GenBank/DDBJ whole genome shotgun (WGS) entry which is preliminary data.</text>
</comment>
<feature type="transmembrane region" description="Helical" evidence="1">
    <location>
        <begin position="122"/>
        <end position="140"/>
    </location>
</feature>
<organism evidence="3 4">
    <name type="scientific">Desulfofundulus salinus</name>
    <dbReference type="NCBI Taxonomy" id="2419843"/>
    <lineage>
        <taxon>Bacteria</taxon>
        <taxon>Bacillati</taxon>
        <taxon>Bacillota</taxon>
        <taxon>Clostridia</taxon>
        <taxon>Eubacteriales</taxon>
        <taxon>Peptococcaceae</taxon>
        <taxon>Desulfofundulus</taxon>
    </lineage>
</organism>
<evidence type="ECO:0000259" key="2">
    <source>
        <dbReference type="Pfam" id="PF07670"/>
    </source>
</evidence>
<dbReference type="InterPro" id="IPR011642">
    <property type="entry name" value="Gate_dom"/>
</dbReference>
<dbReference type="AlphaFoldDB" id="A0A494X4T4"/>
<evidence type="ECO:0000256" key="1">
    <source>
        <dbReference type="SAM" id="Phobius"/>
    </source>
</evidence>
<evidence type="ECO:0000313" key="4">
    <source>
        <dbReference type="Proteomes" id="UP000271256"/>
    </source>
</evidence>
<feature type="transmembrane region" description="Helical" evidence="1">
    <location>
        <begin position="93"/>
        <end position="116"/>
    </location>
</feature>
<accession>A0A494X4T4</accession>
<keyword evidence="1" id="KW-0812">Transmembrane</keyword>
<dbReference type="Proteomes" id="UP000271256">
    <property type="component" value="Unassembled WGS sequence"/>
</dbReference>
<protein>
    <submittedName>
        <fullName evidence="3">Nucleoside recognition protein</fullName>
    </submittedName>
</protein>
<reference evidence="3 4" key="1">
    <citation type="submission" date="2018-10" db="EMBL/GenBank/DDBJ databases">
        <authorList>
            <person name="Grouzdev D.S."/>
            <person name="Krutkina M.S."/>
            <person name="Tourova T.P."/>
            <person name="Nazina T.N."/>
        </authorList>
    </citation>
    <scope>NUCLEOTIDE SEQUENCE [LARGE SCALE GENOMIC DNA]</scope>
    <source>
        <strain evidence="3 4">435</strain>
    </source>
</reference>
<dbReference type="OrthoDB" id="9779080at2"/>
<feature type="transmembrane region" description="Helical" evidence="1">
    <location>
        <begin position="14"/>
        <end position="32"/>
    </location>
</feature>
<name>A0A494X4T4_9FIRM</name>
<dbReference type="EMBL" id="RBWE01000001">
    <property type="protein sequence ID" value="RKO68175.1"/>
    <property type="molecule type" value="Genomic_DNA"/>
</dbReference>
<feature type="transmembrane region" description="Helical" evidence="1">
    <location>
        <begin position="61"/>
        <end position="81"/>
    </location>
</feature>
<gene>
    <name evidence="3" type="ORF">D7024_11380</name>
</gene>
<dbReference type="Pfam" id="PF07670">
    <property type="entry name" value="Gate"/>
    <property type="match status" value="1"/>
</dbReference>